<protein>
    <recommendedName>
        <fullName evidence="5">Nucleoside phosphorylase domain-containing protein</fullName>
    </recommendedName>
</protein>
<dbReference type="SUPFAM" id="SSF53167">
    <property type="entry name" value="Purine and uridine phosphorylases"/>
    <property type="match status" value="1"/>
</dbReference>
<evidence type="ECO:0008006" key="5">
    <source>
        <dbReference type="Google" id="ProtNLM"/>
    </source>
</evidence>
<evidence type="ECO:0000259" key="2">
    <source>
        <dbReference type="Pfam" id="PF01048"/>
    </source>
</evidence>
<dbReference type="Pfam" id="PF01048">
    <property type="entry name" value="PNP_UDP_1"/>
    <property type="match status" value="1"/>
</dbReference>
<keyword evidence="4" id="KW-1185">Reference proteome</keyword>
<evidence type="ECO:0000259" key="1">
    <source>
        <dbReference type="Pfam" id="PF00931"/>
    </source>
</evidence>
<dbReference type="GO" id="GO:0043531">
    <property type="term" value="F:ADP binding"/>
    <property type="evidence" value="ECO:0007669"/>
    <property type="project" value="InterPro"/>
</dbReference>
<dbReference type="GO" id="GO:0003824">
    <property type="term" value="F:catalytic activity"/>
    <property type="evidence" value="ECO:0007669"/>
    <property type="project" value="InterPro"/>
</dbReference>
<dbReference type="AlphaFoldDB" id="A0AAV9WHN0"/>
<dbReference type="GO" id="GO:0009116">
    <property type="term" value="P:nucleoside metabolic process"/>
    <property type="evidence" value="ECO:0007669"/>
    <property type="project" value="InterPro"/>
</dbReference>
<comment type="caution">
    <text evidence="3">The sequence shown here is derived from an EMBL/GenBank/DDBJ whole genome shotgun (WGS) entry which is preliminary data.</text>
</comment>
<feature type="domain" description="Nucleoside phosphorylase" evidence="2">
    <location>
        <begin position="17"/>
        <end position="287"/>
    </location>
</feature>
<dbReference type="InterPro" id="IPR035994">
    <property type="entry name" value="Nucleoside_phosphorylase_sf"/>
</dbReference>
<dbReference type="PANTHER" id="PTHR46082">
    <property type="entry name" value="ATP/GTP-BINDING PROTEIN-RELATED"/>
    <property type="match status" value="1"/>
</dbReference>
<evidence type="ECO:0000313" key="3">
    <source>
        <dbReference type="EMBL" id="KAK6507640.1"/>
    </source>
</evidence>
<dbReference type="Proteomes" id="UP001370758">
    <property type="component" value="Unassembled WGS sequence"/>
</dbReference>
<dbReference type="InterPro" id="IPR027417">
    <property type="entry name" value="P-loop_NTPase"/>
</dbReference>
<dbReference type="InterPro" id="IPR053137">
    <property type="entry name" value="NLR-like"/>
</dbReference>
<dbReference type="InterPro" id="IPR000845">
    <property type="entry name" value="Nucleoside_phosphorylase_d"/>
</dbReference>
<dbReference type="Gene3D" id="3.40.50.300">
    <property type="entry name" value="P-loop containing nucleotide triphosphate hydrolases"/>
    <property type="match status" value="1"/>
</dbReference>
<proteinExistence type="predicted"/>
<dbReference type="SUPFAM" id="SSF52540">
    <property type="entry name" value="P-loop containing nucleoside triphosphate hydrolases"/>
    <property type="match status" value="1"/>
</dbReference>
<evidence type="ECO:0000313" key="4">
    <source>
        <dbReference type="Proteomes" id="UP001370758"/>
    </source>
</evidence>
<organism evidence="3 4">
    <name type="scientific">Arthrobotrys musiformis</name>
    <dbReference type="NCBI Taxonomy" id="47236"/>
    <lineage>
        <taxon>Eukaryota</taxon>
        <taxon>Fungi</taxon>
        <taxon>Dikarya</taxon>
        <taxon>Ascomycota</taxon>
        <taxon>Pezizomycotina</taxon>
        <taxon>Orbiliomycetes</taxon>
        <taxon>Orbiliales</taxon>
        <taxon>Orbiliaceae</taxon>
        <taxon>Arthrobotrys</taxon>
    </lineage>
</organism>
<dbReference type="PANTHER" id="PTHR46082:SF6">
    <property type="entry name" value="AAA+ ATPASE DOMAIN-CONTAINING PROTEIN-RELATED"/>
    <property type="match status" value="1"/>
</dbReference>
<dbReference type="Gene3D" id="3.40.50.1580">
    <property type="entry name" value="Nucleoside phosphorylase domain"/>
    <property type="match status" value="1"/>
</dbReference>
<reference evidence="3 4" key="1">
    <citation type="submission" date="2023-08" db="EMBL/GenBank/DDBJ databases">
        <authorList>
            <person name="Palmer J.M."/>
        </authorList>
    </citation>
    <scope>NUCLEOTIDE SEQUENCE [LARGE SCALE GENOMIC DNA]</scope>
    <source>
        <strain evidence="3 4">TWF481</strain>
    </source>
</reference>
<sequence>MTTKLKASDYSIGWICITATELAAALAVLDETHPNLGITTRDTNAYRFGRIGEHNVVISWLPGGRCGMASAAIVAIGMMHFFPGLRFGLLVGVGGGAPSGRNDIRLGDIVVSRPTGESGGLIHYDLGKAEPGDTFVRTSSVNSPPSILLKAISLIKAFGLTAAGKRIADLVEKINIEGNDPKFQYPGQDADRLFPASYNHVIGKCDQVDTCESCDASKAIARPKRRFDHPYIHHGIIASGNQVMKDGVKRDRISEETGALCFEMEGAGLLNDFPCLVIRGVSNYSDGHNYKRWKPYAALVAAAYARELLLQIPAIMGSEATATENSDAKQGKIKNINFVIPFRLPFARNGAFVGRAEELRQADEFFWDPNVTDTDTPRLFALVGTSGIGKTQVALEYAYRHRRDYTAVFWVSAASEHGIRASFVTIMQRIVKEQARISWPESSPDYQAIASKLGIPGLIDTKGRVSTDPEDIDEIRSALFEWLQLPGKNKWLMVFDNMDDLETFNIEEYLPSEGNGAIFITSRRPEFSQGAKQVTLDMLDSKSAVALLFKVAHFTDISEVHEEEALALAKRLGFMPLAIIHAGYYINATKAPLADYLLHYDESFTTLQPKRPKFGRNYRADTAATNWEILYPKVEEQDTTAAPLLLVCSYLNPESVFEFM</sequence>
<dbReference type="Pfam" id="PF00931">
    <property type="entry name" value="NB-ARC"/>
    <property type="match status" value="1"/>
</dbReference>
<gene>
    <name evidence="3" type="ORF">TWF481_006066</name>
</gene>
<accession>A0AAV9WHN0</accession>
<dbReference type="InterPro" id="IPR002182">
    <property type="entry name" value="NB-ARC"/>
</dbReference>
<name>A0AAV9WHN0_9PEZI</name>
<feature type="domain" description="NB-ARC" evidence="1">
    <location>
        <begin position="375"/>
        <end position="550"/>
    </location>
</feature>
<dbReference type="EMBL" id="JAVHJL010000003">
    <property type="protein sequence ID" value="KAK6507640.1"/>
    <property type="molecule type" value="Genomic_DNA"/>
</dbReference>